<protein>
    <submittedName>
        <fullName evidence="1">Uncharacterized protein</fullName>
    </submittedName>
</protein>
<organism evidence="1 2">
    <name type="scientific">Talaromyces stipitatus (strain ATCC 10500 / CBS 375.48 / QM 6759 / NRRL 1006)</name>
    <name type="common">Penicillium stipitatum</name>
    <dbReference type="NCBI Taxonomy" id="441959"/>
    <lineage>
        <taxon>Eukaryota</taxon>
        <taxon>Fungi</taxon>
        <taxon>Dikarya</taxon>
        <taxon>Ascomycota</taxon>
        <taxon>Pezizomycotina</taxon>
        <taxon>Eurotiomycetes</taxon>
        <taxon>Eurotiomycetidae</taxon>
        <taxon>Eurotiales</taxon>
        <taxon>Trichocomaceae</taxon>
        <taxon>Talaromyces</taxon>
        <taxon>Talaromyces sect. Talaromyces</taxon>
    </lineage>
</organism>
<reference evidence="2" key="1">
    <citation type="journal article" date="2015" name="Genome Announc.">
        <title>Genome sequence of the AIDS-associated pathogen Penicillium marneffei (ATCC18224) and its near taxonomic relative Talaromyces stipitatus (ATCC10500).</title>
        <authorList>
            <person name="Nierman W.C."/>
            <person name="Fedorova-Abrams N.D."/>
            <person name="Andrianopoulos A."/>
        </authorList>
    </citation>
    <scope>NUCLEOTIDE SEQUENCE [LARGE SCALE GENOMIC DNA]</scope>
    <source>
        <strain evidence="2">ATCC 10500 / CBS 375.48 / QM 6759 / NRRL 1006</strain>
    </source>
</reference>
<evidence type="ECO:0000313" key="1">
    <source>
        <dbReference type="EMBL" id="EED14848.1"/>
    </source>
</evidence>
<dbReference type="EMBL" id="EQ962657">
    <property type="protein sequence ID" value="EED14848.1"/>
    <property type="molecule type" value="Genomic_DNA"/>
</dbReference>
<dbReference type="AlphaFoldDB" id="B8MK31"/>
<proteinExistence type="predicted"/>
<gene>
    <name evidence="1" type="ORF">TSTA_043230</name>
</gene>
<keyword evidence="2" id="KW-1185">Reference proteome</keyword>
<name>B8MK31_TALSN</name>
<dbReference type="OrthoDB" id="4509841at2759"/>
<evidence type="ECO:0000313" key="2">
    <source>
        <dbReference type="Proteomes" id="UP000001745"/>
    </source>
</evidence>
<dbReference type="GeneID" id="8104965"/>
<dbReference type="InParanoid" id="B8MK31"/>
<accession>B8MK31</accession>
<sequence>MAGLQTSTIRDHAIQLEAVIRALKEYQVKPVGKNCTPNWNMIEPLLESFIIYLQKTQDLPAISELTAAVHAMARAQQILSKDVTEIKKILTAPIRKSSTPSYGQVLKDPYIVKSTAQTCLSMGHQKILVEPYPTDIETQAQRATAEEIKQKINNALTNH</sequence>
<dbReference type="PhylomeDB" id="B8MK31"/>
<dbReference type="Proteomes" id="UP000001745">
    <property type="component" value="Unassembled WGS sequence"/>
</dbReference>
<dbReference type="RefSeq" id="XP_002484801.1">
    <property type="nucleotide sequence ID" value="XM_002484756.1"/>
</dbReference>
<dbReference type="eggNOG" id="ENOG502REGC">
    <property type="taxonomic scope" value="Eukaryota"/>
</dbReference>
<dbReference type="VEuPathDB" id="FungiDB:TSTA_043230"/>
<dbReference type="HOGENOM" id="CLU_1661968_0_0_1"/>